<keyword evidence="10" id="KW-1185">Reference proteome</keyword>
<gene>
    <name evidence="9" type="ORF">QWY31_13475</name>
</gene>
<evidence type="ECO:0000256" key="7">
    <source>
        <dbReference type="SAM" id="Coils"/>
    </source>
</evidence>
<evidence type="ECO:0000256" key="1">
    <source>
        <dbReference type="ARBA" id="ARBA00004496"/>
    </source>
</evidence>
<evidence type="ECO:0000256" key="5">
    <source>
        <dbReference type="ARBA" id="ARBA00023054"/>
    </source>
</evidence>
<evidence type="ECO:0000256" key="8">
    <source>
        <dbReference type="SAM" id="MobiDB-lite"/>
    </source>
</evidence>
<keyword evidence="5 7" id="KW-0175">Coiled coil</keyword>
<feature type="region of interest" description="Disordered" evidence="8">
    <location>
        <begin position="184"/>
        <end position="238"/>
    </location>
</feature>
<dbReference type="InterPro" id="IPR019933">
    <property type="entry name" value="DivIVA_domain"/>
</dbReference>
<comment type="similarity">
    <text evidence="2">Belongs to the DivIVA family.</text>
</comment>
<reference evidence="9" key="1">
    <citation type="submission" date="2023-06" db="EMBL/GenBank/DDBJ databases">
        <title>Cytophagales bacterium Strain LB-30, isolated from soil.</title>
        <authorList>
            <person name="Liu B."/>
        </authorList>
    </citation>
    <scope>NUCLEOTIDE SEQUENCE</scope>
    <source>
        <strain evidence="9">LB-30</strain>
    </source>
</reference>
<dbReference type="NCBIfam" id="TIGR03544">
    <property type="entry name" value="DivI1A_domain"/>
    <property type="match status" value="1"/>
</dbReference>
<dbReference type="Pfam" id="PF05103">
    <property type="entry name" value="DivIVA"/>
    <property type="match status" value="1"/>
</dbReference>
<dbReference type="PANTHER" id="PTHR35794">
    <property type="entry name" value="CELL DIVISION PROTEIN DIVIVA"/>
    <property type="match status" value="1"/>
</dbReference>
<dbReference type="RefSeq" id="WP_320005052.1">
    <property type="nucleotide sequence ID" value="NZ_JAUHJS010000007.1"/>
</dbReference>
<evidence type="ECO:0000256" key="3">
    <source>
        <dbReference type="ARBA" id="ARBA00022490"/>
    </source>
</evidence>
<comment type="caution">
    <text evidence="9">The sequence shown here is derived from an EMBL/GenBank/DDBJ whole genome shotgun (WGS) entry which is preliminary data.</text>
</comment>
<feature type="compositionally biased region" description="Basic and acidic residues" evidence="8">
    <location>
        <begin position="191"/>
        <end position="209"/>
    </location>
</feature>
<keyword evidence="3" id="KW-0963">Cytoplasm</keyword>
<comment type="subcellular location">
    <subcellularLocation>
        <location evidence="1">Cytoplasm</location>
    </subcellularLocation>
</comment>
<evidence type="ECO:0000256" key="2">
    <source>
        <dbReference type="ARBA" id="ARBA00009008"/>
    </source>
</evidence>
<keyword evidence="4" id="KW-0132">Cell division</keyword>
<organism evidence="9 10">
    <name type="scientific">Shiella aurantiaca</name>
    <dbReference type="NCBI Taxonomy" id="3058365"/>
    <lineage>
        <taxon>Bacteria</taxon>
        <taxon>Pseudomonadati</taxon>
        <taxon>Bacteroidota</taxon>
        <taxon>Cytophagia</taxon>
        <taxon>Cytophagales</taxon>
        <taxon>Shiellaceae</taxon>
        <taxon>Shiella</taxon>
    </lineage>
</organism>
<feature type="coiled-coil region" evidence="7">
    <location>
        <begin position="29"/>
        <end position="106"/>
    </location>
</feature>
<evidence type="ECO:0000313" key="9">
    <source>
        <dbReference type="EMBL" id="MDN4166515.1"/>
    </source>
</evidence>
<dbReference type="EMBL" id="JAUHJS010000007">
    <property type="protein sequence ID" value="MDN4166515.1"/>
    <property type="molecule type" value="Genomic_DNA"/>
</dbReference>
<evidence type="ECO:0000256" key="4">
    <source>
        <dbReference type="ARBA" id="ARBA00022618"/>
    </source>
</evidence>
<proteinExistence type="inferred from homology"/>
<evidence type="ECO:0000313" key="10">
    <source>
        <dbReference type="Proteomes" id="UP001168552"/>
    </source>
</evidence>
<keyword evidence="6" id="KW-0131">Cell cycle</keyword>
<evidence type="ECO:0000256" key="6">
    <source>
        <dbReference type="ARBA" id="ARBA00023306"/>
    </source>
</evidence>
<dbReference type="PANTHER" id="PTHR35794:SF2">
    <property type="entry name" value="CELL DIVISION PROTEIN DIVIVA"/>
    <property type="match status" value="1"/>
</dbReference>
<dbReference type="Proteomes" id="UP001168552">
    <property type="component" value="Unassembled WGS sequence"/>
</dbReference>
<name>A0ABT8F7T5_9BACT</name>
<dbReference type="Gene3D" id="6.10.250.660">
    <property type="match status" value="1"/>
</dbReference>
<protein>
    <submittedName>
        <fullName evidence="9">DivIVA domain-containing protein</fullName>
    </submittedName>
</protein>
<sequence>MKITPIEIRQKEFEKVFRGYDKEEVDAYLQSLSQEWERLLDETKELKMRLEVTEKEVVKLREVESTLFKTLKTAEDTGANMIQQANKTAELHLKETQIKAEALLNDAKFKAKSIIEEAETQSRYLIDEMEHETRTLLDSCHDLEVFRDNLISELKNLANDTQMKAKKVEEKSAKSDLNHIVSKLKALQKQYNERTEESPRPSAKPKEEPSSAPSEPTVEEEAPRKENSGSQSFFDQIG</sequence>
<feature type="compositionally biased region" description="Polar residues" evidence="8">
    <location>
        <begin position="228"/>
        <end position="238"/>
    </location>
</feature>
<accession>A0ABT8F7T5</accession>
<dbReference type="InterPro" id="IPR007793">
    <property type="entry name" value="DivIVA_fam"/>
</dbReference>